<comment type="caution">
    <text evidence="2">The sequence shown here is derived from an EMBL/GenBank/DDBJ whole genome shotgun (WGS) entry which is preliminary data.</text>
</comment>
<evidence type="ECO:0000256" key="1">
    <source>
        <dbReference type="SAM" id="MobiDB-lite"/>
    </source>
</evidence>
<organism evidence="2 3">
    <name type="scientific">Polarella glacialis</name>
    <name type="common">Dinoflagellate</name>
    <dbReference type="NCBI Taxonomy" id="89957"/>
    <lineage>
        <taxon>Eukaryota</taxon>
        <taxon>Sar</taxon>
        <taxon>Alveolata</taxon>
        <taxon>Dinophyceae</taxon>
        <taxon>Suessiales</taxon>
        <taxon>Suessiaceae</taxon>
        <taxon>Polarella</taxon>
    </lineage>
</organism>
<proteinExistence type="predicted"/>
<sequence length="479" mass="51857">MALNPDDECLIAFNVGGPVLYHKRIIGGHIENTEYMVISPDLDVYGEDLVVGVDDASVRFLAPGGGLPVGILAADVYDFDPLTPAERQQLLRDAAVLTQQERGRRGLPVAGGAAPGGGGVGPPGFPPPAPPGLPPGGIVAQALAARVGVSAAPGPPGHAAGAGAGVAGGGLIGAALGALPAPRVWIFSESRGHAVLGDEVNITGYTHQVLGDRGVIEYRGTHVSIRSIIKATVNPDHKGIADNQVDERVCPLHLDSGGRRNCDFRDQVISMTPPRYTDWLIIGPATVVWLLTYMYKNGGCPNTFHQRWMTDVRLDYSATGTSEHLLLCRVFEILLSYDGVNLSRCAGAELISRKIQMIHERWKHKLPNFNPINNSNNNSKNQTIMMRTIPICCWGPVRRVAMLVFVLTCRFGWAPNSPRRRWHPKKGAKLVKSVALVEVSLRRRSEEVRGPPRARWISLFGAQPLWWLPVLFSQHDSSA</sequence>
<name>A0A813M0Z7_POLGL</name>
<feature type="region of interest" description="Disordered" evidence="1">
    <location>
        <begin position="105"/>
        <end position="126"/>
    </location>
</feature>
<gene>
    <name evidence="2" type="ORF">PGLA2088_LOCUS48931</name>
</gene>
<dbReference type="AlphaFoldDB" id="A0A813M0Z7"/>
<feature type="compositionally biased region" description="Gly residues" evidence="1">
    <location>
        <begin position="113"/>
        <end position="122"/>
    </location>
</feature>
<accession>A0A813M0Z7</accession>
<protein>
    <submittedName>
        <fullName evidence="2">Uncharacterized protein</fullName>
    </submittedName>
</protein>
<dbReference type="EMBL" id="CAJNNW010036827">
    <property type="protein sequence ID" value="CAE8737836.1"/>
    <property type="molecule type" value="Genomic_DNA"/>
</dbReference>
<evidence type="ECO:0000313" key="2">
    <source>
        <dbReference type="EMBL" id="CAE8737836.1"/>
    </source>
</evidence>
<evidence type="ECO:0000313" key="3">
    <source>
        <dbReference type="Proteomes" id="UP000626109"/>
    </source>
</evidence>
<dbReference type="Proteomes" id="UP000626109">
    <property type="component" value="Unassembled WGS sequence"/>
</dbReference>
<reference evidence="2" key="1">
    <citation type="submission" date="2021-02" db="EMBL/GenBank/DDBJ databases">
        <authorList>
            <person name="Dougan E. K."/>
            <person name="Rhodes N."/>
            <person name="Thang M."/>
            <person name="Chan C."/>
        </authorList>
    </citation>
    <scope>NUCLEOTIDE SEQUENCE</scope>
</reference>